<keyword evidence="6" id="KW-0547">Nucleotide-binding</keyword>
<evidence type="ECO:0000256" key="6">
    <source>
        <dbReference type="ARBA" id="ARBA00022741"/>
    </source>
</evidence>
<dbReference type="GeneID" id="98298501"/>
<evidence type="ECO:0000256" key="1">
    <source>
        <dbReference type="ARBA" id="ARBA00004202"/>
    </source>
</evidence>
<keyword evidence="4" id="KW-1003">Cell membrane</keyword>
<dbReference type="PROSITE" id="PS00211">
    <property type="entry name" value="ABC_TRANSPORTER_1"/>
    <property type="match status" value="1"/>
</dbReference>
<accession>A0A2K4FA48</accession>
<evidence type="ECO:0000256" key="9">
    <source>
        <dbReference type="ARBA" id="ARBA00023136"/>
    </source>
</evidence>
<gene>
    <name evidence="11" type="ORF">CD039_09085</name>
</gene>
<keyword evidence="8" id="KW-1278">Translocase</keyword>
<dbReference type="GO" id="GO:0005524">
    <property type="term" value="F:ATP binding"/>
    <property type="evidence" value="ECO:0007669"/>
    <property type="project" value="UniProtKB-KW"/>
</dbReference>
<dbReference type="SUPFAM" id="SSF52540">
    <property type="entry name" value="P-loop containing nucleoside triphosphate hydrolases"/>
    <property type="match status" value="1"/>
</dbReference>
<dbReference type="InterPro" id="IPR003593">
    <property type="entry name" value="AAA+_ATPase"/>
</dbReference>
<dbReference type="SMART" id="SM00382">
    <property type="entry name" value="AAA"/>
    <property type="match status" value="1"/>
</dbReference>
<sequence length="257" mass="28770">MTKEILSVEHLSVATEAGDPLVQDVSLTLLRGHLHMLIGESGSGKSLTAKALIGALPRALQSYMEALRYQGERLQSVASLLGRKIGYIDQDYTHSFNHHTRLDKQLVDIYRYHFQVSRKQAERRVTQALKRVNLEPAIAHAYRFELSGGQLARIQIASVLMLNPEVIIADEPLASLDVLTGKAIMELLTHLTATHGQTLLLITHDLSQAQQHSDVIDVMKAGQHVDHLTAEDVQQQRMTAYTRQLFAARKRLTKEQS</sequence>
<dbReference type="AlphaFoldDB" id="A0A2K4FA48"/>
<dbReference type="OrthoDB" id="9802264at2"/>
<keyword evidence="3" id="KW-0813">Transport</keyword>
<dbReference type="EMBL" id="PPPX01000016">
    <property type="protein sequence ID" value="POA08238.1"/>
    <property type="molecule type" value="Genomic_DNA"/>
</dbReference>
<dbReference type="InterPro" id="IPR027417">
    <property type="entry name" value="P-loop_NTPase"/>
</dbReference>
<dbReference type="Gene3D" id="3.40.50.300">
    <property type="entry name" value="P-loop containing nucleotide triphosphate hydrolases"/>
    <property type="match status" value="1"/>
</dbReference>
<dbReference type="GO" id="GO:0005886">
    <property type="term" value="C:plasma membrane"/>
    <property type="evidence" value="ECO:0007669"/>
    <property type="project" value="UniProtKB-SubCell"/>
</dbReference>
<evidence type="ECO:0000256" key="4">
    <source>
        <dbReference type="ARBA" id="ARBA00022475"/>
    </source>
</evidence>
<evidence type="ECO:0000259" key="10">
    <source>
        <dbReference type="PROSITE" id="PS50893"/>
    </source>
</evidence>
<dbReference type="PROSITE" id="PS50893">
    <property type="entry name" value="ABC_TRANSPORTER_2"/>
    <property type="match status" value="1"/>
</dbReference>
<keyword evidence="7 11" id="KW-0067">ATP-binding</keyword>
<evidence type="ECO:0000313" key="11">
    <source>
        <dbReference type="EMBL" id="POA08238.1"/>
    </source>
</evidence>
<protein>
    <submittedName>
        <fullName evidence="11">Peptide ABC transporter ATP-binding protein</fullName>
    </submittedName>
</protein>
<dbReference type="RefSeq" id="WP_103372039.1">
    <property type="nucleotide sequence ID" value="NZ_CBCRVO010000002.1"/>
</dbReference>
<comment type="similarity">
    <text evidence="2">Belongs to the ABC transporter superfamily.</text>
</comment>
<evidence type="ECO:0000256" key="3">
    <source>
        <dbReference type="ARBA" id="ARBA00022448"/>
    </source>
</evidence>
<name>A0A2K4FA48_9STAP</name>
<evidence type="ECO:0000313" key="12">
    <source>
        <dbReference type="Proteomes" id="UP000242712"/>
    </source>
</evidence>
<comment type="subcellular location">
    <subcellularLocation>
        <location evidence="1">Cell membrane</location>
        <topology evidence="1">Peripheral membrane protein</topology>
    </subcellularLocation>
</comment>
<dbReference type="PANTHER" id="PTHR43297:SF14">
    <property type="entry name" value="ATPASE AAA-TYPE CORE DOMAIN-CONTAINING PROTEIN"/>
    <property type="match status" value="1"/>
</dbReference>
<dbReference type="PANTHER" id="PTHR43297">
    <property type="entry name" value="OLIGOPEPTIDE TRANSPORT ATP-BINDING PROTEIN APPD"/>
    <property type="match status" value="1"/>
</dbReference>
<evidence type="ECO:0000256" key="8">
    <source>
        <dbReference type="ARBA" id="ARBA00022967"/>
    </source>
</evidence>
<evidence type="ECO:0000256" key="7">
    <source>
        <dbReference type="ARBA" id="ARBA00022840"/>
    </source>
</evidence>
<evidence type="ECO:0000256" key="2">
    <source>
        <dbReference type="ARBA" id="ARBA00005417"/>
    </source>
</evidence>
<keyword evidence="12" id="KW-1185">Reference proteome</keyword>
<dbReference type="GO" id="GO:0016887">
    <property type="term" value="F:ATP hydrolysis activity"/>
    <property type="evidence" value="ECO:0007669"/>
    <property type="project" value="InterPro"/>
</dbReference>
<dbReference type="Proteomes" id="UP000242712">
    <property type="component" value="Unassembled WGS sequence"/>
</dbReference>
<dbReference type="Pfam" id="PF00005">
    <property type="entry name" value="ABC_tran"/>
    <property type="match status" value="1"/>
</dbReference>
<keyword evidence="9" id="KW-0472">Membrane</keyword>
<dbReference type="InterPro" id="IPR003439">
    <property type="entry name" value="ABC_transporter-like_ATP-bd"/>
</dbReference>
<feature type="domain" description="ABC transporter" evidence="10">
    <location>
        <begin position="6"/>
        <end position="246"/>
    </location>
</feature>
<comment type="caution">
    <text evidence="11">The sequence shown here is derived from an EMBL/GenBank/DDBJ whole genome shotgun (WGS) entry which is preliminary data.</text>
</comment>
<organism evidence="11 12">
    <name type="scientific">Staphylococcus argensis</name>
    <dbReference type="NCBI Taxonomy" id="1607738"/>
    <lineage>
        <taxon>Bacteria</taxon>
        <taxon>Bacillati</taxon>
        <taxon>Bacillota</taxon>
        <taxon>Bacilli</taxon>
        <taxon>Bacillales</taxon>
        <taxon>Staphylococcaceae</taxon>
        <taxon>Staphylococcus</taxon>
    </lineage>
</organism>
<evidence type="ECO:0000256" key="5">
    <source>
        <dbReference type="ARBA" id="ARBA00022519"/>
    </source>
</evidence>
<keyword evidence="5" id="KW-0997">Cell inner membrane</keyword>
<dbReference type="InterPro" id="IPR017871">
    <property type="entry name" value="ABC_transporter-like_CS"/>
</dbReference>
<reference evidence="11 12" key="1">
    <citation type="submission" date="2017-08" db="EMBL/GenBank/DDBJ databases">
        <title>Draft genome sequences of 64 type strains of genus Staph aureus.</title>
        <authorList>
            <person name="Cole K."/>
            <person name="Golubchik T."/>
            <person name="Russell J."/>
            <person name="Foster D."/>
            <person name="Llewelyn M."/>
            <person name="Wilson D."/>
            <person name="Crook D."/>
            <person name="Paul J."/>
        </authorList>
    </citation>
    <scope>NUCLEOTIDE SEQUENCE [LARGE SCALE GENOMIC DNA]</scope>
    <source>
        <strain evidence="11 12">DSM 29875</strain>
    </source>
</reference>
<proteinExistence type="inferred from homology"/>
<dbReference type="InterPro" id="IPR050388">
    <property type="entry name" value="ABC_Ni/Peptide_Import"/>
</dbReference>